<evidence type="ECO:0000256" key="10">
    <source>
        <dbReference type="PIRSR" id="PIRSR009449-1"/>
    </source>
</evidence>
<evidence type="ECO:0000256" key="8">
    <source>
        <dbReference type="ARBA" id="ARBA00023125"/>
    </source>
</evidence>
<dbReference type="PANTHER" id="PTHR10537">
    <property type="entry name" value="DNA PRIMASE LARGE SUBUNIT"/>
    <property type="match status" value="1"/>
</dbReference>
<dbReference type="PANTHER" id="PTHR10537:SF3">
    <property type="entry name" value="DNA PRIMASE LARGE SUBUNIT"/>
    <property type="match status" value="1"/>
</dbReference>
<gene>
    <name evidence="12" type="ORF">E6O75_ATG05524</name>
</gene>
<name>A0A4Z1PDL1_9PEZI</name>
<keyword evidence="6 9" id="KW-0408">Iron</keyword>
<dbReference type="GO" id="GO:0003677">
    <property type="term" value="F:DNA binding"/>
    <property type="evidence" value="ECO:0007669"/>
    <property type="project" value="UniProtKB-UniRule"/>
</dbReference>
<feature type="binding site" evidence="10">
    <location>
        <position position="308"/>
    </location>
    <ligand>
        <name>[4Fe-4S] cluster</name>
        <dbReference type="ChEBI" id="CHEBI:49883"/>
    </ligand>
</feature>
<comment type="caution">
    <text evidence="12">The sequence shown here is derived from an EMBL/GenBank/DDBJ whole genome shotgun (WGS) entry which is preliminary data.</text>
</comment>
<dbReference type="STRING" id="86259.A0A4Z1PDL1"/>
<comment type="cofactor">
    <cofactor evidence="9">
        <name>[4Fe-4S] cluster</name>
        <dbReference type="ChEBI" id="CHEBI:49883"/>
    </cofactor>
    <text evidence="9">Binds 1 [4Fe-4S] cluster.</text>
</comment>
<dbReference type="PIRSF" id="PIRSF009449">
    <property type="entry name" value="DNA_primase_large_subunit"/>
    <property type="match status" value="1"/>
</dbReference>
<feature type="binding site" evidence="10">
    <location>
        <position position="408"/>
    </location>
    <ligand>
        <name>[4Fe-4S] cluster</name>
        <dbReference type="ChEBI" id="CHEBI:49883"/>
    </ligand>
</feature>
<dbReference type="Pfam" id="PF26466">
    <property type="entry name" value="DNA_primase_lrg_N"/>
    <property type="match status" value="1"/>
</dbReference>
<accession>A0A4Z1PDL1</accession>
<evidence type="ECO:0000256" key="7">
    <source>
        <dbReference type="ARBA" id="ARBA00023014"/>
    </source>
</evidence>
<organism evidence="12 13">
    <name type="scientific">Venturia nashicola</name>
    <dbReference type="NCBI Taxonomy" id="86259"/>
    <lineage>
        <taxon>Eukaryota</taxon>
        <taxon>Fungi</taxon>
        <taxon>Dikarya</taxon>
        <taxon>Ascomycota</taxon>
        <taxon>Pezizomycotina</taxon>
        <taxon>Dothideomycetes</taxon>
        <taxon>Pleosporomycetidae</taxon>
        <taxon>Venturiales</taxon>
        <taxon>Venturiaceae</taxon>
        <taxon>Venturia</taxon>
    </lineage>
</organism>
<evidence type="ECO:0000256" key="2">
    <source>
        <dbReference type="ARBA" id="ARBA00022485"/>
    </source>
</evidence>
<feature type="binding site" evidence="10">
    <location>
        <position position="449"/>
    </location>
    <ligand>
        <name>[4Fe-4S] cluster</name>
        <dbReference type="ChEBI" id="CHEBI:49883"/>
    </ligand>
</feature>
<keyword evidence="7 9" id="KW-0411">Iron-sulfur</keyword>
<dbReference type="GO" id="GO:0046872">
    <property type="term" value="F:metal ion binding"/>
    <property type="evidence" value="ECO:0007669"/>
    <property type="project" value="UniProtKB-UniRule"/>
</dbReference>
<sequence>MFKTEREQARLDAKRRNVVDPKKQQFGDALWDEQNYPHRLNFYTIPPTADISLEEFEEYAIARLKILTELETCTFRNRSPEETKAYMTPLLHKYLPLQSNSANVDDVAQEERRRDHFSHFILRLAFSKSEELRKRFSRLESTLFRLRYQSDDAAELREFTASVDFTWEPVTAEEMESVGGLVRDASESFFVKEEECEEEEYFKVDWAQVPDLVENRRVYLSEGLAYVPMKEQMTLIVNDFSMRLDTALELTSRALGRLDEDDRLAPILEHLSRSFTAPDAIYDTDSAPNQLHPTSTNIEALSQHFPLCMSQLQTTLKETAHLKHYGRLQYTLFLKGMGMSLEDCIQFWRRSFRLITDEKFGKEYKYNIRHAYGDVGGDSNRRGRGYTPYSCQKLLTEALPASGQSHGCPYRTFSADNLIPLLNNFGVQEKDVLKGVKEDVGKQRYHVACNRVFEHMHATEMKKVKEEGLWSAAQLDTLLHPNEYFKRSFLLKHLEDPKGEAMQE</sequence>
<feature type="binding site" evidence="10">
    <location>
        <position position="391"/>
    </location>
    <ligand>
        <name>[4Fe-4S] cluster</name>
        <dbReference type="ChEBI" id="CHEBI:49883"/>
    </ligand>
</feature>
<evidence type="ECO:0000313" key="12">
    <source>
        <dbReference type="EMBL" id="TID20760.1"/>
    </source>
</evidence>
<dbReference type="EMBL" id="SNSC02000010">
    <property type="protein sequence ID" value="TID20760.1"/>
    <property type="molecule type" value="Genomic_DNA"/>
</dbReference>
<dbReference type="AlphaFoldDB" id="A0A4Z1PDL1"/>
<dbReference type="Pfam" id="PF04104">
    <property type="entry name" value="DNA_primase_lrg"/>
    <property type="match status" value="1"/>
</dbReference>
<dbReference type="GO" id="GO:0005658">
    <property type="term" value="C:alpha DNA polymerase:primase complex"/>
    <property type="evidence" value="ECO:0007669"/>
    <property type="project" value="UniProtKB-ARBA"/>
</dbReference>
<feature type="domain" description="DNA primase large subunit C-terminal" evidence="11">
    <location>
        <begin position="302"/>
        <end position="485"/>
    </location>
</feature>
<keyword evidence="5 9" id="KW-0479">Metal-binding</keyword>
<dbReference type="OrthoDB" id="421393at2759"/>
<reference evidence="12 13" key="1">
    <citation type="submission" date="2019-04" db="EMBL/GenBank/DDBJ databases">
        <title>High contiguity whole genome sequence and gene annotation resource for two Venturia nashicola isolates.</title>
        <authorList>
            <person name="Prokchorchik M."/>
            <person name="Won K."/>
            <person name="Lee Y."/>
            <person name="Choi E.D."/>
            <person name="Segonzac C."/>
            <person name="Sohn K.H."/>
        </authorList>
    </citation>
    <scope>NUCLEOTIDE SEQUENCE [LARGE SCALE GENOMIC DNA]</scope>
    <source>
        <strain evidence="12 13">PRI2</strain>
    </source>
</reference>
<dbReference type="Gene3D" id="1.20.930.80">
    <property type="match status" value="1"/>
</dbReference>
<keyword evidence="8 9" id="KW-0238">DNA-binding</keyword>
<dbReference type="FunFam" id="1.20.930.80:FF:000003">
    <property type="entry name" value="DNA primase large subunit"/>
    <property type="match status" value="1"/>
</dbReference>
<dbReference type="InterPro" id="IPR016558">
    <property type="entry name" value="DNA_primase_lsu_euk"/>
</dbReference>
<keyword evidence="2 9" id="KW-0004">4Fe-4S</keyword>
<protein>
    <recommendedName>
        <fullName evidence="9">DNA primase large subunit</fullName>
    </recommendedName>
</protein>
<keyword evidence="4 9" id="KW-0235">DNA replication</keyword>
<dbReference type="GO" id="GO:0051539">
    <property type="term" value="F:4 iron, 4 sulfur cluster binding"/>
    <property type="evidence" value="ECO:0007669"/>
    <property type="project" value="UniProtKB-UniRule"/>
</dbReference>
<evidence type="ECO:0000259" key="11">
    <source>
        <dbReference type="Pfam" id="PF04104"/>
    </source>
</evidence>
<comment type="similarity">
    <text evidence="1 9">Belongs to the eukaryotic-type primase large subunit family.</text>
</comment>
<dbReference type="GO" id="GO:0006269">
    <property type="term" value="P:DNA replication, synthesis of primer"/>
    <property type="evidence" value="ECO:0007669"/>
    <property type="project" value="UniProtKB-KW"/>
</dbReference>
<dbReference type="CDD" id="cd07322">
    <property type="entry name" value="PriL_PriS_Eukaryotic"/>
    <property type="match status" value="1"/>
</dbReference>
<evidence type="ECO:0000313" key="13">
    <source>
        <dbReference type="Proteomes" id="UP000298493"/>
    </source>
</evidence>
<evidence type="ECO:0000256" key="5">
    <source>
        <dbReference type="ARBA" id="ARBA00022723"/>
    </source>
</evidence>
<comment type="function">
    <text evidence="9">DNA primase is the polymerase that synthesizes small RNA primers for the Okazaki fragments made during discontinuous DNA replication.</text>
</comment>
<dbReference type="InterPro" id="IPR058560">
    <property type="entry name" value="DNA_primase_C"/>
</dbReference>
<dbReference type="GO" id="GO:0006270">
    <property type="term" value="P:DNA replication initiation"/>
    <property type="evidence" value="ECO:0007669"/>
    <property type="project" value="TreeGrafter"/>
</dbReference>
<dbReference type="InterPro" id="IPR007238">
    <property type="entry name" value="DNA_primase_lsu_euk/arc"/>
</dbReference>
<keyword evidence="3 9" id="KW-0639">Primosome</keyword>
<evidence type="ECO:0000256" key="1">
    <source>
        <dbReference type="ARBA" id="ARBA00010564"/>
    </source>
</evidence>
<evidence type="ECO:0000256" key="4">
    <source>
        <dbReference type="ARBA" id="ARBA00022705"/>
    </source>
</evidence>
<evidence type="ECO:0000256" key="6">
    <source>
        <dbReference type="ARBA" id="ARBA00023004"/>
    </source>
</evidence>
<evidence type="ECO:0000256" key="3">
    <source>
        <dbReference type="ARBA" id="ARBA00022515"/>
    </source>
</evidence>
<evidence type="ECO:0000256" key="9">
    <source>
        <dbReference type="PIRNR" id="PIRNR009449"/>
    </source>
</evidence>
<keyword evidence="13" id="KW-1185">Reference proteome</keyword>
<proteinExistence type="inferred from homology"/>
<dbReference type="Proteomes" id="UP000298493">
    <property type="component" value="Unassembled WGS sequence"/>
</dbReference>